<feature type="region of interest" description="Disordered" evidence="1">
    <location>
        <begin position="250"/>
        <end position="283"/>
    </location>
</feature>
<feature type="region of interest" description="Disordered" evidence="1">
    <location>
        <begin position="57"/>
        <end position="99"/>
    </location>
</feature>
<evidence type="ECO:0000256" key="1">
    <source>
        <dbReference type="SAM" id="MobiDB-lite"/>
    </source>
</evidence>
<feature type="domain" description="DCD" evidence="2">
    <location>
        <begin position="102"/>
        <end position="228"/>
    </location>
</feature>
<evidence type="ECO:0000313" key="3">
    <source>
        <dbReference type="EMBL" id="RZC60913.1"/>
    </source>
</evidence>
<dbReference type="PANTHER" id="PTHR46444:SF19">
    <property type="entry name" value="OS02G0745600 PROTEIN"/>
    <property type="match status" value="1"/>
</dbReference>
<dbReference type="PROSITE" id="PS51222">
    <property type="entry name" value="DCD"/>
    <property type="match status" value="1"/>
</dbReference>
<dbReference type="EMBL" id="CM010719">
    <property type="protein sequence ID" value="RZC60913.1"/>
    <property type="molecule type" value="Genomic_DNA"/>
</dbReference>
<feature type="compositionally biased region" description="Basic and acidic residues" evidence="1">
    <location>
        <begin position="75"/>
        <end position="98"/>
    </location>
</feature>
<feature type="non-terminal residue" evidence="3">
    <location>
        <position position="325"/>
    </location>
</feature>
<evidence type="ECO:0000313" key="4">
    <source>
        <dbReference type="Proteomes" id="UP000316621"/>
    </source>
</evidence>
<accession>A0A4Y7JIM5</accession>
<dbReference type="InterPro" id="IPR013989">
    <property type="entry name" value="Dev_and_cell_death_domain"/>
</dbReference>
<dbReference type="PANTHER" id="PTHR46444">
    <property type="entry name" value="DCD (DEVELOPMENT AND CELL DEATH) DOMAIN PROTEIN-RELATED"/>
    <property type="match status" value="1"/>
</dbReference>
<keyword evidence="4" id="KW-1185">Reference proteome</keyword>
<evidence type="ECO:0000259" key="2">
    <source>
        <dbReference type="PROSITE" id="PS51222"/>
    </source>
</evidence>
<gene>
    <name evidence="3" type="ORF">C5167_022657</name>
</gene>
<dbReference type="SMART" id="SM00767">
    <property type="entry name" value="DCD"/>
    <property type="match status" value="1"/>
</dbReference>
<feature type="compositionally biased region" description="Low complexity" evidence="1">
    <location>
        <begin position="57"/>
        <end position="69"/>
    </location>
</feature>
<reference evidence="3 4" key="1">
    <citation type="journal article" date="2018" name="Science">
        <title>The opium poppy genome and morphinan production.</title>
        <authorList>
            <person name="Guo L."/>
            <person name="Winzer T."/>
            <person name="Yang X."/>
            <person name="Li Y."/>
            <person name="Ning Z."/>
            <person name="He Z."/>
            <person name="Teodor R."/>
            <person name="Lu Y."/>
            <person name="Bowser T.A."/>
            <person name="Graham I.A."/>
            <person name="Ye K."/>
        </authorList>
    </citation>
    <scope>NUCLEOTIDE SEQUENCE [LARGE SCALE GENOMIC DNA]</scope>
    <source>
        <strain evidence="4">cv. HN1</strain>
        <tissue evidence="3">Leaves</tissue>
    </source>
</reference>
<dbReference type="Gramene" id="RZC60913">
    <property type="protein sequence ID" value="RZC60913"/>
    <property type="gene ID" value="C5167_022657"/>
</dbReference>
<feature type="region of interest" description="Disordered" evidence="1">
    <location>
        <begin position="1"/>
        <end position="32"/>
    </location>
</feature>
<protein>
    <recommendedName>
        <fullName evidence="2">DCD domain-containing protein</fullName>
    </recommendedName>
</protein>
<dbReference type="AlphaFoldDB" id="A0A4Y7JIM5"/>
<feature type="compositionally biased region" description="Polar residues" evidence="1">
    <location>
        <begin position="10"/>
        <end position="28"/>
    </location>
</feature>
<organism evidence="3 4">
    <name type="scientific">Papaver somniferum</name>
    <name type="common">Opium poppy</name>
    <dbReference type="NCBI Taxonomy" id="3469"/>
    <lineage>
        <taxon>Eukaryota</taxon>
        <taxon>Viridiplantae</taxon>
        <taxon>Streptophyta</taxon>
        <taxon>Embryophyta</taxon>
        <taxon>Tracheophyta</taxon>
        <taxon>Spermatophyta</taxon>
        <taxon>Magnoliopsida</taxon>
        <taxon>Ranunculales</taxon>
        <taxon>Papaveraceae</taxon>
        <taxon>Papaveroideae</taxon>
        <taxon>Papaver</taxon>
    </lineage>
</organism>
<proteinExistence type="predicted"/>
<sequence>MARGKRTSDTADNSRINGPSSNHLTVNRSIDKKSTNMNQKKILCAAPALTVLDSTSTATTNETGTTTVEVNKEEDDNKFHGVEKEQEASYEQKDKRENDDEENSLGFIFMCSRETKPECFKYGVFGLPAGKLAVVQNIKPGAMLFLFDVNLKFLYGVYIATSRGGFGLEPAAFGGRFPARVRFSIFKESLPLPESVFRYAIEENYHGSKFQQQLSNHQVKKLFALFRLPGGSPVPVLGAPPLHFPPVKIYQNQQPPRLPPPKDPNASMPHHRSHHTPPPVSGYIMSTAQLTNTNPCFSAEARSTYLLEKMSYLINDFLVLVWFDL</sequence>
<dbReference type="Pfam" id="PF10539">
    <property type="entry name" value="Dev_Cell_Death"/>
    <property type="match status" value="1"/>
</dbReference>
<dbReference type="Proteomes" id="UP000316621">
    <property type="component" value="Chromosome 5"/>
</dbReference>
<name>A0A4Y7JIM5_PAPSO</name>